<gene>
    <name evidence="1" type="ORF">MLD38_002418</name>
</gene>
<reference evidence="2" key="1">
    <citation type="journal article" date="2023" name="Front. Plant Sci.">
        <title>Chromosomal-level genome assembly of Melastoma candidum provides insights into trichome evolution.</title>
        <authorList>
            <person name="Zhong Y."/>
            <person name="Wu W."/>
            <person name="Sun C."/>
            <person name="Zou P."/>
            <person name="Liu Y."/>
            <person name="Dai S."/>
            <person name="Zhou R."/>
        </authorList>
    </citation>
    <scope>NUCLEOTIDE SEQUENCE [LARGE SCALE GENOMIC DNA]</scope>
</reference>
<sequence length="726" mass="80207">MDPPPPPLPHRHHHQCLAKAILCFLIGGILISPSSTTAQLLPADARVLLQIPRVLESSPDSLQGWTKYTDFCSLPTSPSLSLLCSEDQRRVSDLSLVGNRTSPLSDAFSLDSFFTLLTKLSGLKSLRLVSLGLHGSLPPKVNRFRSLEVLDLGWNFIGGEIPKSVTTYKSIRSLILANNTFNGSVPDLASLSTLEELNLSNNRLGPEFPSLGNGLVSVVLSNNSFRSAIPTDFGRFSHLQRLDVSSNHLIGHVPTVVFSLPSVQYLNFGKNQFTGILPGSLSCGANLTYVDISSNLLIGTLPRCIVSNSTSNRTVISLWNCLSVGDPKFQHSSSYCQKQEALAVKPPVETHEKKPNFNSGLGIAVIGGIVVIAITAALIIVAIVRRGEARGPVEELQYAKSYVDQPSFLDSPKTNLDLRRAPQAVRLVSLGLPAYQAYTLEEIEDATNSFDPCNLVGEDSQAQIYRGWIRDGTMVLVKCLKLNQRNIPQNQLQHLDMLSKLRHRHLVSIFGHCLVDRPNLASTLFVVLEYVSNGSLHDYMSDWRKKEMLKWPQRITMCLGIARGVQFLHTGVALGIYGNDLKLENVLLDDSLTAKISNYKIPLPYKVASENKAGEGEKEDIYQLGRILLQVITGKTLKTTHELDETRSQLERSLTEHTSQLRSTTDPSIRGTFAYLSMKTAVEVTINCLKKEVSERPSIEDVLWNLQYSIQVQEGWTSSENLSTRT</sequence>
<dbReference type="EMBL" id="CM042881">
    <property type="protein sequence ID" value="KAI4384237.1"/>
    <property type="molecule type" value="Genomic_DNA"/>
</dbReference>
<organism evidence="1 2">
    <name type="scientific">Melastoma candidum</name>
    <dbReference type="NCBI Taxonomy" id="119954"/>
    <lineage>
        <taxon>Eukaryota</taxon>
        <taxon>Viridiplantae</taxon>
        <taxon>Streptophyta</taxon>
        <taxon>Embryophyta</taxon>
        <taxon>Tracheophyta</taxon>
        <taxon>Spermatophyta</taxon>
        <taxon>Magnoliopsida</taxon>
        <taxon>eudicotyledons</taxon>
        <taxon>Gunneridae</taxon>
        <taxon>Pentapetalae</taxon>
        <taxon>rosids</taxon>
        <taxon>malvids</taxon>
        <taxon>Myrtales</taxon>
        <taxon>Melastomataceae</taxon>
        <taxon>Melastomatoideae</taxon>
        <taxon>Melastomateae</taxon>
        <taxon>Melastoma</taxon>
    </lineage>
</organism>
<proteinExistence type="predicted"/>
<dbReference type="Proteomes" id="UP001057402">
    <property type="component" value="Chromosome 2"/>
</dbReference>
<evidence type="ECO:0000313" key="2">
    <source>
        <dbReference type="Proteomes" id="UP001057402"/>
    </source>
</evidence>
<comment type="caution">
    <text evidence="1">The sequence shown here is derived from an EMBL/GenBank/DDBJ whole genome shotgun (WGS) entry which is preliminary data.</text>
</comment>
<keyword evidence="2" id="KW-1185">Reference proteome</keyword>
<accession>A0ACB9RYZ9</accession>
<evidence type="ECO:0000313" key="1">
    <source>
        <dbReference type="EMBL" id="KAI4384237.1"/>
    </source>
</evidence>
<name>A0ACB9RYZ9_9MYRT</name>
<protein>
    <submittedName>
        <fullName evidence="1">Uncharacterized protein</fullName>
    </submittedName>
</protein>